<accession>I4APD2</accession>
<dbReference type="OrthoDB" id="1453271at2"/>
<name>I4APD2_BERLS</name>
<gene>
    <name evidence="1" type="ordered locus">Fleli_3497</name>
</gene>
<dbReference type="KEGG" id="fli:Fleli_3497"/>
<sequence length="123" mass="14410">MKVNYLIVHDISVSDDEIVIGTTDPWRWKDENSTGHSGVDAKTHIWVTLENIIESDKNRWVIPEKVGLFCGRGDNLRKLAMSYVYELFEIAWDIKENKMTQKQAREKYFGFKLEEKNEFAVIV</sequence>
<dbReference type="PATRIC" id="fig|880071.3.peg.3503"/>
<reference evidence="2" key="1">
    <citation type="submission" date="2012-06" db="EMBL/GenBank/DDBJ databases">
        <title>The complete genome of Flexibacter litoralis DSM 6794.</title>
        <authorList>
            <person name="Lucas S."/>
            <person name="Copeland A."/>
            <person name="Lapidus A."/>
            <person name="Glavina del Rio T."/>
            <person name="Dalin E."/>
            <person name="Tice H."/>
            <person name="Bruce D."/>
            <person name="Goodwin L."/>
            <person name="Pitluck S."/>
            <person name="Peters L."/>
            <person name="Ovchinnikova G."/>
            <person name="Lu M."/>
            <person name="Kyrpides N."/>
            <person name="Mavromatis K."/>
            <person name="Ivanova N."/>
            <person name="Brettin T."/>
            <person name="Detter J.C."/>
            <person name="Han C."/>
            <person name="Larimer F."/>
            <person name="Land M."/>
            <person name="Hauser L."/>
            <person name="Markowitz V."/>
            <person name="Cheng J.-F."/>
            <person name="Hugenholtz P."/>
            <person name="Woyke T."/>
            <person name="Wu D."/>
            <person name="Spring S."/>
            <person name="Lang E."/>
            <person name="Kopitz M."/>
            <person name="Brambilla E."/>
            <person name="Klenk H.-P."/>
            <person name="Eisen J.A."/>
        </authorList>
    </citation>
    <scope>NUCLEOTIDE SEQUENCE [LARGE SCALE GENOMIC DNA]</scope>
    <source>
        <strain evidence="2">ATCC 23117 / DSM 6794 / NBRC 15988 / NCIMB 1366 / Sio-4</strain>
    </source>
</reference>
<dbReference type="RefSeq" id="WP_014799242.1">
    <property type="nucleotide sequence ID" value="NC_018018.1"/>
</dbReference>
<protein>
    <submittedName>
        <fullName evidence="1">Uncharacterized protein</fullName>
    </submittedName>
</protein>
<keyword evidence="2" id="KW-1185">Reference proteome</keyword>
<organism evidence="1 2">
    <name type="scientific">Bernardetia litoralis (strain ATCC 23117 / DSM 6794 / NBRC 15988 / NCIMB 1366 / Fx l1 / Sio-4)</name>
    <name type="common">Flexibacter litoralis</name>
    <dbReference type="NCBI Taxonomy" id="880071"/>
    <lineage>
        <taxon>Bacteria</taxon>
        <taxon>Pseudomonadati</taxon>
        <taxon>Bacteroidota</taxon>
        <taxon>Cytophagia</taxon>
        <taxon>Cytophagales</taxon>
        <taxon>Bernardetiaceae</taxon>
        <taxon>Bernardetia</taxon>
    </lineage>
</organism>
<dbReference type="HOGENOM" id="CLU_2011876_0_0_10"/>
<dbReference type="EMBL" id="CP003345">
    <property type="protein sequence ID" value="AFM05817.1"/>
    <property type="molecule type" value="Genomic_DNA"/>
</dbReference>
<evidence type="ECO:0000313" key="2">
    <source>
        <dbReference type="Proteomes" id="UP000006054"/>
    </source>
</evidence>
<dbReference type="AlphaFoldDB" id="I4APD2"/>
<evidence type="ECO:0000313" key="1">
    <source>
        <dbReference type="EMBL" id="AFM05817.1"/>
    </source>
</evidence>
<dbReference type="Proteomes" id="UP000006054">
    <property type="component" value="Chromosome"/>
</dbReference>
<dbReference type="eggNOG" id="ENOG502ZDVH">
    <property type="taxonomic scope" value="Bacteria"/>
</dbReference>
<proteinExistence type="predicted"/>